<keyword evidence="6" id="KW-0663">Pyridoxal phosphate</keyword>
<protein>
    <recommendedName>
        <fullName evidence="7">Aspartate aminotransferase, mitochondrial</fullName>
    </recommendedName>
    <alternativeName>
        <fullName evidence="8">Kynurenine aminotransferase 4</fullName>
    </alternativeName>
    <alternativeName>
        <fullName evidence="11">Kynurenine aminotransferase IV</fullName>
    </alternativeName>
    <alternativeName>
        <fullName evidence="10">Kynurenine--oxoglutarate transaminase 4</fullName>
    </alternativeName>
    <alternativeName>
        <fullName evidence="9">Kynurenine--oxoglutarate transaminase IV</fullName>
    </alternativeName>
</protein>
<evidence type="ECO:0000313" key="13">
    <source>
        <dbReference type="WBParaSite" id="jg3070"/>
    </source>
</evidence>
<evidence type="ECO:0000256" key="2">
    <source>
        <dbReference type="ARBA" id="ARBA00007441"/>
    </source>
</evidence>
<evidence type="ECO:0000256" key="9">
    <source>
        <dbReference type="ARBA" id="ARBA00041746"/>
    </source>
</evidence>
<keyword evidence="12" id="KW-1185">Reference proteome</keyword>
<dbReference type="InterPro" id="IPR015422">
    <property type="entry name" value="PyrdxlP-dep_Trfase_small"/>
</dbReference>
<keyword evidence="4" id="KW-0032">Aminotransferase</keyword>
<dbReference type="PANTHER" id="PTHR11879:SF22">
    <property type="entry name" value="ASPARTATE AMINOTRANSFERASE, MITOCHONDRIAL"/>
    <property type="match status" value="1"/>
</dbReference>
<keyword evidence="5" id="KW-0808">Transferase</keyword>
<name>A0A915E851_9BILA</name>
<dbReference type="GO" id="GO:0004069">
    <property type="term" value="F:L-aspartate:2-oxoglutarate aminotransferase activity"/>
    <property type="evidence" value="ECO:0007669"/>
    <property type="project" value="UniProtKB-EC"/>
</dbReference>
<proteinExistence type="inferred from homology"/>
<evidence type="ECO:0000256" key="1">
    <source>
        <dbReference type="ARBA" id="ARBA00001933"/>
    </source>
</evidence>
<comment type="subunit">
    <text evidence="3">Homodimer.</text>
</comment>
<dbReference type="GO" id="GO:0005739">
    <property type="term" value="C:mitochondrion"/>
    <property type="evidence" value="ECO:0007669"/>
    <property type="project" value="TreeGrafter"/>
</dbReference>
<evidence type="ECO:0000256" key="10">
    <source>
        <dbReference type="ARBA" id="ARBA00042867"/>
    </source>
</evidence>
<dbReference type="InterPro" id="IPR015424">
    <property type="entry name" value="PyrdxlP-dep_Trfase"/>
</dbReference>
<evidence type="ECO:0000256" key="3">
    <source>
        <dbReference type="ARBA" id="ARBA00011738"/>
    </source>
</evidence>
<evidence type="ECO:0000313" key="12">
    <source>
        <dbReference type="Proteomes" id="UP000887574"/>
    </source>
</evidence>
<dbReference type="WBParaSite" id="jg3070">
    <property type="protein sequence ID" value="jg3070"/>
    <property type="gene ID" value="jg3070"/>
</dbReference>
<dbReference type="InterPro" id="IPR015421">
    <property type="entry name" value="PyrdxlP-dep_Trfase_major"/>
</dbReference>
<dbReference type="AlphaFoldDB" id="A0A915E851"/>
<accession>A0A915E851</accession>
<reference evidence="13" key="1">
    <citation type="submission" date="2022-11" db="UniProtKB">
        <authorList>
            <consortium name="WormBaseParasite"/>
        </authorList>
    </citation>
    <scope>IDENTIFICATION</scope>
</reference>
<dbReference type="Gene3D" id="3.90.1150.10">
    <property type="entry name" value="Aspartate Aminotransferase, domain 1"/>
    <property type="match status" value="1"/>
</dbReference>
<evidence type="ECO:0000256" key="4">
    <source>
        <dbReference type="ARBA" id="ARBA00022576"/>
    </source>
</evidence>
<evidence type="ECO:0000256" key="11">
    <source>
        <dbReference type="ARBA" id="ARBA00042891"/>
    </source>
</evidence>
<sequence length="127" mass="14591">MLVRIILPEACQKRQLYVFFDMAYQGFASGDINKDAHASYAKNMGLYVKDPHPSYDLQSSGVRSSNCYKILTDPNLRKQWLVDLKDLLAKEGSTRNWDHIVNQIGMFCFTGLNPDQVEKLTKEHSVY</sequence>
<dbReference type="PRINTS" id="PR00799">
    <property type="entry name" value="TRANSAMINASE"/>
</dbReference>
<comment type="similarity">
    <text evidence="2">Belongs to the class-I pyridoxal-phosphate-dependent aminotransferase family.</text>
</comment>
<evidence type="ECO:0000256" key="8">
    <source>
        <dbReference type="ARBA" id="ARBA00041257"/>
    </source>
</evidence>
<dbReference type="GO" id="GO:0006533">
    <property type="term" value="P:L-aspartate catabolic process"/>
    <property type="evidence" value="ECO:0007669"/>
    <property type="project" value="TreeGrafter"/>
</dbReference>
<dbReference type="Gene3D" id="3.40.640.10">
    <property type="entry name" value="Type I PLP-dependent aspartate aminotransferase-like (Major domain)"/>
    <property type="match status" value="1"/>
</dbReference>
<dbReference type="SUPFAM" id="SSF53383">
    <property type="entry name" value="PLP-dependent transferases"/>
    <property type="match status" value="1"/>
</dbReference>
<evidence type="ECO:0000256" key="7">
    <source>
        <dbReference type="ARBA" id="ARBA00040891"/>
    </source>
</evidence>
<comment type="cofactor">
    <cofactor evidence="1">
        <name>pyridoxal 5'-phosphate</name>
        <dbReference type="ChEBI" id="CHEBI:597326"/>
    </cofactor>
</comment>
<dbReference type="Proteomes" id="UP000887574">
    <property type="component" value="Unplaced"/>
</dbReference>
<organism evidence="12 13">
    <name type="scientific">Ditylenchus dipsaci</name>
    <dbReference type="NCBI Taxonomy" id="166011"/>
    <lineage>
        <taxon>Eukaryota</taxon>
        <taxon>Metazoa</taxon>
        <taxon>Ecdysozoa</taxon>
        <taxon>Nematoda</taxon>
        <taxon>Chromadorea</taxon>
        <taxon>Rhabditida</taxon>
        <taxon>Tylenchina</taxon>
        <taxon>Tylenchomorpha</taxon>
        <taxon>Sphaerularioidea</taxon>
        <taxon>Anguinidae</taxon>
        <taxon>Anguininae</taxon>
        <taxon>Ditylenchus</taxon>
    </lineage>
</organism>
<evidence type="ECO:0000256" key="6">
    <source>
        <dbReference type="ARBA" id="ARBA00022898"/>
    </source>
</evidence>
<evidence type="ECO:0000256" key="5">
    <source>
        <dbReference type="ARBA" id="ARBA00022679"/>
    </source>
</evidence>
<dbReference type="InterPro" id="IPR000796">
    <property type="entry name" value="Asp_trans"/>
</dbReference>
<dbReference type="PANTHER" id="PTHR11879">
    <property type="entry name" value="ASPARTATE AMINOTRANSFERASE"/>
    <property type="match status" value="1"/>
</dbReference>